<dbReference type="Pfam" id="PF00072">
    <property type="entry name" value="Response_reg"/>
    <property type="match status" value="1"/>
</dbReference>
<dbReference type="PANTHER" id="PTHR44591:SF3">
    <property type="entry name" value="RESPONSE REGULATORY DOMAIN-CONTAINING PROTEIN"/>
    <property type="match status" value="1"/>
</dbReference>
<dbReference type="PROSITE" id="PS50110">
    <property type="entry name" value="RESPONSE_REGULATORY"/>
    <property type="match status" value="1"/>
</dbReference>
<dbReference type="SUPFAM" id="SSF52172">
    <property type="entry name" value="CheY-like"/>
    <property type="match status" value="1"/>
</dbReference>
<dbReference type="OrthoDB" id="2830at2157"/>
<dbReference type="InterPro" id="IPR001789">
    <property type="entry name" value="Sig_transdc_resp-reg_receiver"/>
</dbReference>
<gene>
    <name evidence="3" type="ORF">C5F49_06010</name>
</gene>
<evidence type="ECO:0000256" key="1">
    <source>
        <dbReference type="ARBA" id="ARBA00022553"/>
    </source>
</evidence>
<dbReference type="AlphaFoldDB" id="A0A7D5R557"/>
<accession>A0A7D5R557</accession>
<evidence type="ECO:0000259" key="2">
    <source>
        <dbReference type="PROSITE" id="PS50110"/>
    </source>
</evidence>
<proteinExistence type="predicted"/>
<protein>
    <submittedName>
        <fullName evidence="3">Two-component system response regulator</fullName>
    </submittedName>
</protein>
<evidence type="ECO:0000313" key="3">
    <source>
        <dbReference type="EMBL" id="QLH04919.1"/>
    </source>
</evidence>
<keyword evidence="1" id="KW-0597">Phosphoprotein</keyword>
<dbReference type="KEGG" id="nox:C5F49_06010"/>
<dbReference type="RefSeq" id="WP_179362142.1">
    <property type="nucleotide sequence ID" value="NZ_CP026994.1"/>
</dbReference>
<dbReference type="InterPro" id="IPR050595">
    <property type="entry name" value="Bact_response_regulator"/>
</dbReference>
<keyword evidence="4" id="KW-1185">Reference proteome</keyword>
<organism evidence="3 4">
    <name type="scientific">Nitrosopumilus oxyclinae</name>
    <dbReference type="NCBI Taxonomy" id="1959104"/>
    <lineage>
        <taxon>Archaea</taxon>
        <taxon>Nitrososphaerota</taxon>
        <taxon>Nitrososphaeria</taxon>
        <taxon>Nitrosopumilales</taxon>
        <taxon>Nitrosopumilaceae</taxon>
        <taxon>Nitrosopumilus</taxon>
    </lineage>
</organism>
<dbReference type="GeneID" id="56061513"/>
<dbReference type="PANTHER" id="PTHR44591">
    <property type="entry name" value="STRESS RESPONSE REGULATOR PROTEIN 1"/>
    <property type="match status" value="1"/>
</dbReference>
<dbReference type="Gene3D" id="3.40.50.2300">
    <property type="match status" value="1"/>
</dbReference>
<name>A0A7D5R557_9ARCH</name>
<dbReference type="EMBL" id="CP026994">
    <property type="protein sequence ID" value="QLH04919.1"/>
    <property type="molecule type" value="Genomic_DNA"/>
</dbReference>
<evidence type="ECO:0000313" key="4">
    <source>
        <dbReference type="Proteomes" id="UP000509441"/>
    </source>
</evidence>
<sequence>MAKILIADDSDAIRLVLKDILSIGEHEIVGEATDGAEAVDLYQKYNPQILLLDLAMPRKDGFTVVKEIIAYDPNAKIILITASDDQKVIQQCLESGASSYISKPFDFNGVLESIKSLI</sequence>
<reference evidence="3 4" key="1">
    <citation type="submission" date="2018-02" db="EMBL/GenBank/DDBJ databases">
        <title>Complete genome of Nitrosopumilus oxyclinae HCE1.</title>
        <authorList>
            <person name="Qin W."/>
            <person name="Zheng Y."/>
            <person name="Stahl D.A."/>
        </authorList>
    </citation>
    <scope>NUCLEOTIDE SEQUENCE [LARGE SCALE GENOMIC DNA]</scope>
    <source>
        <strain evidence="3 4">HCE1</strain>
    </source>
</reference>
<dbReference type="InterPro" id="IPR011006">
    <property type="entry name" value="CheY-like_superfamily"/>
</dbReference>
<dbReference type="Proteomes" id="UP000509441">
    <property type="component" value="Chromosome"/>
</dbReference>
<dbReference type="GO" id="GO:0000160">
    <property type="term" value="P:phosphorelay signal transduction system"/>
    <property type="evidence" value="ECO:0007669"/>
    <property type="project" value="InterPro"/>
</dbReference>
<dbReference type="SMART" id="SM00448">
    <property type="entry name" value="REC"/>
    <property type="match status" value="1"/>
</dbReference>
<feature type="domain" description="Response regulatory" evidence="2">
    <location>
        <begin position="3"/>
        <end position="118"/>
    </location>
</feature>